<dbReference type="STRING" id="425514.SAMN05443550_10366"/>
<sequence>MEIYLIRHTTPLVTKGMIYGRRDVPLADSFLEEKEEMLKQLPPAIEAVYSSPSSRCTQLAAAISTVYTTDAALQELNFGDWEGQTWDTVDRVASDAWMNDFVRLSPPNGETMLEMEQRIFQFWKGLLQQPFGTVAVVTHGGVIRIILAHYRAVLLKDAFSIPVRMAGVFRLSVSSL</sequence>
<dbReference type="NCBIfam" id="TIGR03162">
    <property type="entry name" value="ribazole_cobC"/>
    <property type="match status" value="1"/>
</dbReference>
<name>A0A1H4AQV8_9SPHI</name>
<dbReference type="EMBL" id="FNRA01000003">
    <property type="protein sequence ID" value="SEA38309.1"/>
    <property type="molecule type" value="Genomic_DNA"/>
</dbReference>
<proteinExistence type="predicted"/>
<dbReference type="GO" id="GO:0005737">
    <property type="term" value="C:cytoplasm"/>
    <property type="evidence" value="ECO:0007669"/>
    <property type="project" value="TreeGrafter"/>
</dbReference>
<dbReference type="Gene3D" id="3.40.50.1240">
    <property type="entry name" value="Phosphoglycerate mutase-like"/>
    <property type="match status" value="1"/>
</dbReference>
<dbReference type="GO" id="GO:0043755">
    <property type="term" value="F:alpha-ribazole phosphatase activity"/>
    <property type="evidence" value="ECO:0007669"/>
    <property type="project" value="UniProtKB-UniRule"/>
</dbReference>
<dbReference type="InterPro" id="IPR029033">
    <property type="entry name" value="His_PPase_superfam"/>
</dbReference>
<organism evidence="2 3">
    <name type="scientific">Pedobacter hartonius</name>
    <dbReference type="NCBI Taxonomy" id="425514"/>
    <lineage>
        <taxon>Bacteria</taxon>
        <taxon>Pseudomonadati</taxon>
        <taxon>Bacteroidota</taxon>
        <taxon>Sphingobacteriia</taxon>
        <taxon>Sphingobacteriales</taxon>
        <taxon>Sphingobacteriaceae</taxon>
        <taxon>Pedobacter</taxon>
    </lineage>
</organism>
<keyword evidence="3" id="KW-1185">Reference proteome</keyword>
<dbReference type="GO" id="GO:0009236">
    <property type="term" value="P:cobalamin biosynthetic process"/>
    <property type="evidence" value="ECO:0007669"/>
    <property type="project" value="UniProtKB-UniRule"/>
</dbReference>
<dbReference type="Proteomes" id="UP000198850">
    <property type="component" value="Unassembled WGS sequence"/>
</dbReference>
<evidence type="ECO:0000313" key="3">
    <source>
        <dbReference type="Proteomes" id="UP000198850"/>
    </source>
</evidence>
<dbReference type="SMART" id="SM00855">
    <property type="entry name" value="PGAM"/>
    <property type="match status" value="1"/>
</dbReference>
<dbReference type="InterPro" id="IPR050275">
    <property type="entry name" value="PGM_Phosphatase"/>
</dbReference>
<dbReference type="Pfam" id="PF00300">
    <property type="entry name" value="His_Phos_1"/>
    <property type="match status" value="1"/>
</dbReference>
<dbReference type="PANTHER" id="PTHR48100">
    <property type="entry name" value="BROAD-SPECIFICITY PHOSPHATASE YOR283W-RELATED"/>
    <property type="match status" value="1"/>
</dbReference>
<dbReference type="PANTHER" id="PTHR48100:SF59">
    <property type="entry name" value="ADENOSYLCOBALAMIN_ALPHA-RIBAZOLE PHOSPHATASE"/>
    <property type="match status" value="1"/>
</dbReference>
<dbReference type="OrthoDB" id="9782128at2"/>
<reference evidence="2 3" key="1">
    <citation type="submission" date="2016-10" db="EMBL/GenBank/DDBJ databases">
        <authorList>
            <person name="de Groot N.N."/>
        </authorList>
    </citation>
    <scope>NUCLEOTIDE SEQUENCE [LARGE SCALE GENOMIC DNA]</scope>
    <source>
        <strain evidence="2 3">DSM 19033</strain>
    </source>
</reference>
<dbReference type="InterPro" id="IPR013078">
    <property type="entry name" value="His_Pase_superF_clade-1"/>
</dbReference>
<gene>
    <name evidence="2" type="ORF">SAMN05443550_10366</name>
</gene>
<dbReference type="EC" id="3.1.3.73" evidence="1"/>
<dbReference type="AlphaFoldDB" id="A0A1H4AQV8"/>
<dbReference type="CDD" id="cd07067">
    <property type="entry name" value="HP_PGM_like"/>
    <property type="match status" value="1"/>
</dbReference>
<protein>
    <recommendedName>
        <fullName evidence="1">Alpha-ribazole phosphatase</fullName>
        <ecNumber evidence="1">3.1.3.73</ecNumber>
    </recommendedName>
</protein>
<dbReference type="InterPro" id="IPR017578">
    <property type="entry name" value="Ribazole_CobC"/>
</dbReference>
<dbReference type="RefSeq" id="WP_090555738.1">
    <property type="nucleotide sequence ID" value="NZ_FNRA01000003.1"/>
</dbReference>
<accession>A0A1H4AQV8</accession>
<dbReference type="SUPFAM" id="SSF53254">
    <property type="entry name" value="Phosphoglycerate mutase-like"/>
    <property type="match status" value="1"/>
</dbReference>
<evidence type="ECO:0000256" key="1">
    <source>
        <dbReference type="NCBIfam" id="TIGR03162"/>
    </source>
</evidence>
<evidence type="ECO:0000313" key="2">
    <source>
        <dbReference type="EMBL" id="SEA38309.1"/>
    </source>
</evidence>